<accession>A0A1L9S309</accession>
<dbReference type="Proteomes" id="UP000184383">
    <property type="component" value="Unassembled WGS sequence"/>
</dbReference>
<keyword evidence="1" id="KW-0472">Membrane</keyword>
<evidence type="ECO:0000313" key="3">
    <source>
        <dbReference type="Proteomes" id="UP000184383"/>
    </source>
</evidence>
<evidence type="ECO:0000256" key="1">
    <source>
        <dbReference type="SAM" id="Phobius"/>
    </source>
</evidence>
<dbReference type="GeneID" id="63748803"/>
<reference evidence="3" key="1">
    <citation type="journal article" date="2017" name="Genome Biol.">
        <title>Comparative genomics reveals high biological diversity and specific adaptations in the industrially and medically important fungal genus Aspergillus.</title>
        <authorList>
            <person name="de Vries R.P."/>
            <person name="Riley R."/>
            <person name="Wiebenga A."/>
            <person name="Aguilar-Osorio G."/>
            <person name="Amillis S."/>
            <person name="Uchima C.A."/>
            <person name="Anderluh G."/>
            <person name="Asadollahi M."/>
            <person name="Askin M."/>
            <person name="Barry K."/>
            <person name="Battaglia E."/>
            <person name="Bayram O."/>
            <person name="Benocci T."/>
            <person name="Braus-Stromeyer S.A."/>
            <person name="Caldana C."/>
            <person name="Canovas D."/>
            <person name="Cerqueira G.C."/>
            <person name="Chen F."/>
            <person name="Chen W."/>
            <person name="Choi C."/>
            <person name="Clum A."/>
            <person name="Dos Santos R.A."/>
            <person name="Damasio A.R."/>
            <person name="Diallinas G."/>
            <person name="Emri T."/>
            <person name="Fekete E."/>
            <person name="Flipphi M."/>
            <person name="Freyberg S."/>
            <person name="Gallo A."/>
            <person name="Gournas C."/>
            <person name="Habgood R."/>
            <person name="Hainaut M."/>
            <person name="Harispe M.L."/>
            <person name="Henrissat B."/>
            <person name="Hilden K.S."/>
            <person name="Hope R."/>
            <person name="Hossain A."/>
            <person name="Karabika E."/>
            <person name="Karaffa L."/>
            <person name="Karanyi Z."/>
            <person name="Krasevec N."/>
            <person name="Kuo A."/>
            <person name="Kusch H."/>
            <person name="LaButti K."/>
            <person name="Lagendijk E.L."/>
            <person name="Lapidus A."/>
            <person name="Levasseur A."/>
            <person name="Lindquist E."/>
            <person name="Lipzen A."/>
            <person name="Logrieco A.F."/>
            <person name="MacCabe A."/>
            <person name="Maekelae M.R."/>
            <person name="Malavazi I."/>
            <person name="Melin P."/>
            <person name="Meyer V."/>
            <person name="Mielnichuk N."/>
            <person name="Miskei M."/>
            <person name="Molnar A.P."/>
            <person name="Mule G."/>
            <person name="Ngan C.Y."/>
            <person name="Orejas M."/>
            <person name="Orosz E."/>
            <person name="Ouedraogo J.P."/>
            <person name="Overkamp K.M."/>
            <person name="Park H.-S."/>
            <person name="Perrone G."/>
            <person name="Piumi F."/>
            <person name="Punt P.J."/>
            <person name="Ram A.F."/>
            <person name="Ramon A."/>
            <person name="Rauscher S."/>
            <person name="Record E."/>
            <person name="Riano-Pachon D.M."/>
            <person name="Robert V."/>
            <person name="Roehrig J."/>
            <person name="Ruller R."/>
            <person name="Salamov A."/>
            <person name="Salih N.S."/>
            <person name="Samson R.A."/>
            <person name="Sandor E."/>
            <person name="Sanguinetti M."/>
            <person name="Schuetze T."/>
            <person name="Sepcic K."/>
            <person name="Shelest E."/>
            <person name="Sherlock G."/>
            <person name="Sophianopoulou V."/>
            <person name="Squina F.M."/>
            <person name="Sun H."/>
            <person name="Susca A."/>
            <person name="Todd R.B."/>
            <person name="Tsang A."/>
            <person name="Unkles S.E."/>
            <person name="van de Wiele N."/>
            <person name="van Rossen-Uffink D."/>
            <person name="Oliveira J.V."/>
            <person name="Vesth T.C."/>
            <person name="Visser J."/>
            <person name="Yu J.-H."/>
            <person name="Zhou M."/>
            <person name="Andersen M.R."/>
            <person name="Archer D.B."/>
            <person name="Baker S.E."/>
            <person name="Benoit I."/>
            <person name="Brakhage A.A."/>
            <person name="Braus G.H."/>
            <person name="Fischer R."/>
            <person name="Frisvad J.C."/>
            <person name="Goldman G.H."/>
            <person name="Houbraken J."/>
            <person name="Oakley B."/>
            <person name="Pocsi I."/>
            <person name="Scazzocchio C."/>
            <person name="Seiboth B."/>
            <person name="vanKuyk P.A."/>
            <person name="Wortman J."/>
            <person name="Dyer P.S."/>
            <person name="Grigoriev I.V."/>
        </authorList>
    </citation>
    <scope>NUCLEOTIDE SEQUENCE [LARGE SCALE GENOMIC DNA]</scope>
    <source>
        <strain evidence="3">DTO 134E9</strain>
    </source>
</reference>
<sequence>MFSIWGEFRRSLYFFLVLFFSRKVYDFSLSMFLCMSFSFFFSLEHWRFAEVGSRKLAVKGSGWLANGLRVTCMKNLCPRLLALRYLLFFVLSLYGFFGDF</sequence>
<dbReference type="AlphaFoldDB" id="A0A1L9S309"/>
<dbReference type="VEuPathDB" id="FungiDB:ASPWEDRAFT_271212"/>
<proteinExistence type="predicted"/>
<name>A0A1L9S309_ASPWE</name>
<gene>
    <name evidence="2" type="ORF">ASPWEDRAFT_271212</name>
</gene>
<evidence type="ECO:0000313" key="2">
    <source>
        <dbReference type="EMBL" id="OJJ41533.1"/>
    </source>
</evidence>
<keyword evidence="3" id="KW-1185">Reference proteome</keyword>
<feature type="transmembrane region" description="Helical" evidence="1">
    <location>
        <begin position="12"/>
        <end position="41"/>
    </location>
</feature>
<organism evidence="2 3">
    <name type="scientific">Aspergillus wentii DTO 134E9</name>
    <dbReference type="NCBI Taxonomy" id="1073089"/>
    <lineage>
        <taxon>Eukaryota</taxon>
        <taxon>Fungi</taxon>
        <taxon>Dikarya</taxon>
        <taxon>Ascomycota</taxon>
        <taxon>Pezizomycotina</taxon>
        <taxon>Eurotiomycetes</taxon>
        <taxon>Eurotiomycetidae</taxon>
        <taxon>Eurotiales</taxon>
        <taxon>Aspergillaceae</taxon>
        <taxon>Aspergillus</taxon>
        <taxon>Aspergillus subgen. Cremei</taxon>
    </lineage>
</organism>
<dbReference type="RefSeq" id="XP_040695209.1">
    <property type="nucleotide sequence ID" value="XM_040832955.1"/>
</dbReference>
<keyword evidence="1" id="KW-0812">Transmembrane</keyword>
<dbReference type="EMBL" id="KV878209">
    <property type="protein sequence ID" value="OJJ41533.1"/>
    <property type="molecule type" value="Genomic_DNA"/>
</dbReference>
<feature type="transmembrane region" description="Helical" evidence="1">
    <location>
        <begin position="80"/>
        <end position="97"/>
    </location>
</feature>
<keyword evidence="1" id="KW-1133">Transmembrane helix</keyword>
<protein>
    <submittedName>
        <fullName evidence="2">Uncharacterized protein</fullName>
    </submittedName>
</protein>